<comment type="caution">
    <text evidence="1">The sequence shown here is derived from an EMBL/GenBank/DDBJ whole genome shotgun (WGS) entry which is preliminary data.</text>
</comment>
<organism evidence="1 2">
    <name type="scientific">Rubinisphaera italica</name>
    <dbReference type="NCBI Taxonomy" id="2527969"/>
    <lineage>
        <taxon>Bacteria</taxon>
        <taxon>Pseudomonadati</taxon>
        <taxon>Planctomycetota</taxon>
        <taxon>Planctomycetia</taxon>
        <taxon>Planctomycetales</taxon>
        <taxon>Planctomycetaceae</taxon>
        <taxon>Rubinisphaera</taxon>
    </lineage>
</organism>
<accession>A0A5C5XLF8</accession>
<reference evidence="1 2" key="1">
    <citation type="submission" date="2019-02" db="EMBL/GenBank/DDBJ databases">
        <title>Deep-cultivation of Planctomycetes and their phenomic and genomic characterization uncovers novel biology.</title>
        <authorList>
            <person name="Wiegand S."/>
            <person name="Jogler M."/>
            <person name="Boedeker C."/>
            <person name="Pinto D."/>
            <person name="Vollmers J."/>
            <person name="Rivas-Marin E."/>
            <person name="Kohn T."/>
            <person name="Peeters S.H."/>
            <person name="Heuer A."/>
            <person name="Rast P."/>
            <person name="Oberbeckmann S."/>
            <person name="Bunk B."/>
            <person name="Jeske O."/>
            <person name="Meyerdierks A."/>
            <person name="Storesund J.E."/>
            <person name="Kallscheuer N."/>
            <person name="Luecker S."/>
            <person name="Lage O.M."/>
            <person name="Pohl T."/>
            <person name="Merkel B.J."/>
            <person name="Hornburger P."/>
            <person name="Mueller R.-W."/>
            <person name="Bruemmer F."/>
            <person name="Labrenz M."/>
            <person name="Spormann A.M."/>
            <person name="Op Den Camp H."/>
            <person name="Overmann J."/>
            <person name="Amann R."/>
            <person name="Jetten M.S.M."/>
            <person name="Mascher T."/>
            <person name="Medema M.H."/>
            <person name="Devos D.P."/>
            <person name="Kaster A.-K."/>
            <person name="Ovreas L."/>
            <person name="Rohde M."/>
            <person name="Galperin M.Y."/>
            <person name="Jogler C."/>
        </authorList>
    </citation>
    <scope>NUCLEOTIDE SEQUENCE [LARGE SCALE GENOMIC DNA]</scope>
    <source>
        <strain evidence="1 2">Pan54</strain>
    </source>
</reference>
<evidence type="ECO:0000313" key="1">
    <source>
        <dbReference type="EMBL" id="TWT63379.1"/>
    </source>
</evidence>
<keyword evidence="2" id="KW-1185">Reference proteome</keyword>
<proteinExistence type="predicted"/>
<gene>
    <name evidence="1" type="ORF">Pan54_41320</name>
</gene>
<dbReference type="Proteomes" id="UP000316095">
    <property type="component" value="Unassembled WGS sequence"/>
</dbReference>
<dbReference type="AlphaFoldDB" id="A0A5C5XLF8"/>
<dbReference type="EMBL" id="SJPG01000001">
    <property type="protein sequence ID" value="TWT63379.1"/>
    <property type="molecule type" value="Genomic_DNA"/>
</dbReference>
<name>A0A5C5XLF8_9PLAN</name>
<protein>
    <submittedName>
        <fullName evidence="1">Uncharacterized protein</fullName>
    </submittedName>
</protein>
<evidence type="ECO:0000313" key="2">
    <source>
        <dbReference type="Proteomes" id="UP000316095"/>
    </source>
</evidence>
<sequence>MNKEAGGTSDFVEWVLKAQDAPPFARHVNGTAMNVKNRNPVPCFHRPTGQA</sequence>